<proteinExistence type="predicted"/>
<dbReference type="Pfam" id="PF01614">
    <property type="entry name" value="IclR_C"/>
    <property type="match status" value="1"/>
</dbReference>
<dbReference type="InterPro" id="IPR005471">
    <property type="entry name" value="Tscrpt_reg_IclR_N"/>
</dbReference>
<organism evidence="7 8">
    <name type="scientific">Hoeflea alexandrii</name>
    <dbReference type="NCBI Taxonomy" id="288436"/>
    <lineage>
        <taxon>Bacteria</taxon>
        <taxon>Pseudomonadati</taxon>
        <taxon>Pseudomonadota</taxon>
        <taxon>Alphaproteobacteria</taxon>
        <taxon>Hyphomicrobiales</taxon>
        <taxon>Rhizobiaceae</taxon>
        <taxon>Hoeflea</taxon>
    </lineage>
</organism>
<dbReference type="EMBL" id="JAAAML010000002">
    <property type="protein sequence ID" value="MCO6409286.1"/>
    <property type="molecule type" value="Genomic_DNA"/>
</dbReference>
<evidence type="ECO:0000256" key="1">
    <source>
        <dbReference type="ARBA" id="ARBA00023015"/>
    </source>
</evidence>
<feature type="domain" description="IclR-ED" evidence="6">
    <location>
        <begin position="109"/>
        <end position="293"/>
    </location>
</feature>
<reference evidence="7 8" key="1">
    <citation type="submission" date="2020-01" db="EMBL/GenBank/DDBJ databases">
        <title>Genomes of bacteria type strains.</title>
        <authorList>
            <person name="Chen J."/>
            <person name="Zhu S."/>
            <person name="Yang J."/>
        </authorList>
    </citation>
    <scope>NUCLEOTIDE SEQUENCE [LARGE SCALE GENOMIC DNA]</scope>
    <source>
        <strain evidence="7 8">DSM 16655</strain>
    </source>
</reference>
<keyword evidence="1" id="KW-0805">Transcription regulation</keyword>
<evidence type="ECO:0000256" key="4">
    <source>
        <dbReference type="SAM" id="MobiDB-lite"/>
    </source>
</evidence>
<dbReference type="SUPFAM" id="SSF55781">
    <property type="entry name" value="GAF domain-like"/>
    <property type="match status" value="1"/>
</dbReference>
<dbReference type="PANTHER" id="PTHR30136">
    <property type="entry name" value="HELIX-TURN-HELIX TRANSCRIPTIONAL REGULATOR, ICLR FAMILY"/>
    <property type="match status" value="1"/>
</dbReference>
<name>A0ABT1CSW8_9HYPH</name>
<comment type="caution">
    <text evidence="7">The sequence shown here is derived from an EMBL/GenBank/DDBJ whole genome shotgun (WGS) entry which is preliminary data.</text>
</comment>
<dbReference type="InterPro" id="IPR036388">
    <property type="entry name" value="WH-like_DNA-bd_sf"/>
</dbReference>
<dbReference type="NCBIfam" id="TIGR02431">
    <property type="entry name" value="pcaR_pcaU"/>
    <property type="match status" value="1"/>
</dbReference>
<feature type="compositionally biased region" description="Basic and acidic residues" evidence="4">
    <location>
        <begin position="1"/>
        <end position="13"/>
    </location>
</feature>
<dbReference type="InterPro" id="IPR014757">
    <property type="entry name" value="Tscrpt_reg_IclR_C"/>
</dbReference>
<keyword evidence="8" id="KW-1185">Reference proteome</keyword>
<dbReference type="RefSeq" id="WP_152010620.1">
    <property type="nucleotide sequence ID" value="NZ_CP159480.1"/>
</dbReference>
<dbReference type="Pfam" id="PF09339">
    <property type="entry name" value="HTH_IclR"/>
    <property type="match status" value="1"/>
</dbReference>
<evidence type="ECO:0000256" key="3">
    <source>
        <dbReference type="ARBA" id="ARBA00023163"/>
    </source>
</evidence>
<dbReference type="SUPFAM" id="SSF46785">
    <property type="entry name" value="Winged helix' DNA-binding domain"/>
    <property type="match status" value="1"/>
</dbReference>
<evidence type="ECO:0000313" key="8">
    <source>
        <dbReference type="Proteomes" id="UP001320715"/>
    </source>
</evidence>
<feature type="compositionally biased region" description="Polar residues" evidence="4">
    <location>
        <begin position="21"/>
        <end position="32"/>
    </location>
</feature>
<keyword evidence="2" id="KW-0238">DNA-binding</keyword>
<dbReference type="Proteomes" id="UP001320715">
    <property type="component" value="Unassembled WGS sequence"/>
</dbReference>
<dbReference type="InterPro" id="IPR036390">
    <property type="entry name" value="WH_DNA-bd_sf"/>
</dbReference>
<evidence type="ECO:0000313" key="7">
    <source>
        <dbReference type="EMBL" id="MCO6409286.1"/>
    </source>
</evidence>
<dbReference type="PROSITE" id="PS51078">
    <property type="entry name" value="ICLR_ED"/>
    <property type="match status" value="1"/>
</dbReference>
<dbReference type="SMART" id="SM00346">
    <property type="entry name" value="HTH_ICLR"/>
    <property type="match status" value="1"/>
</dbReference>
<evidence type="ECO:0000259" key="6">
    <source>
        <dbReference type="PROSITE" id="PS51078"/>
    </source>
</evidence>
<dbReference type="InterPro" id="IPR012794">
    <property type="entry name" value="PcaR_PcaU"/>
</dbReference>
<dbReference type="Gene3D" id="3.30.450.40">
    <property type="match status" value="1"/>
</dbReference>
<accession>A0ABT1CSW8</accession>
<feature type="domain" description="HTH iclR-type" evidence="5">
    <location>
        <begin position="48"/>
        <end position="108"/>
    </location>
</feature>
<dbReference type="PANTHER" id="PTHR30136:SF34">
    <property type="entry name" value="TRANSCRIPTIONAL REGULATOR"/>
    <property type="match status" value="1"/>
</dbReference>
<keyword evidence="3" id="KW-0804">Transcription</keyword>
<dbReference type="InterPro" id="IPR050707">
    <property type="entry name" value="HTH_MetabolicPath_Reg"/>
</dbReference>
<evidence type="ECO:0000256" key="2">
    <source>
        <dbReference type="ARBA" id="ARBA00023125"/>
    </source>
</evidence>
<feature type="region of interest" description="Disordered" evidence="4">
    <location>
        <begin position="1"/>
        <end position="46"/>
    </location>
</feature>
<sequence length="293" mass="31894">MAQKPKSEAKHESTGIGPKSGQRTGLMTASSDFQDDPDNGGLNPRDYVSSLARGLEVLRAFNRTRRKMTLSEVAAETGNTRAGARRILLTLVHEGYAVADGKLFDLTPQVLELGYSVLSSKGAWDIARPFLDHLSEEIRESVSAAVLDKFEVVYVSGTQYHRVISVGITVGARFAAHCTATGRVLLAAQPPEMWPGILQNIPLFPMTDRTVTDRNEFRKILETVRDKGWSIVDQELEKGLLSIAVPLRNSFGGLVGAINVGAPTLRMSADNMVETVLPKLQQTAATISQALKH</sequence>
<dbReference type="InterPro" id="IPR029016">
    <property type="entry name" value="GAF-like_dom_sf"/>
</dbReference>
<dbReference type="PROSITE" id="PS51077">
    <property type="entry name" value="HTH_ICLR"/>
    <property type="match status" value="1"/>
</dbReference>
<evidence type="ECO:0000259" key="5">
    <source>
        <dbReference type="PROSITE" id="PS51077"/>
    </source>
</evidence>
<gene>
    <name evidence="7" type="ORF">GTW23_13965</name>
</gene>
<protein>
    <submittedName>
        <fullName evidence="7">Helix-turn-helix domain-containing protein</fullName>
    </submittedName>
</protein>
<dbReference type="Gene3D" id="1.10.10.10">
    <property type="entry name" value="Winged helix-like DNA-binding domain superfamily/Winged helix DNA-binding domain"/>
    <property type="match status" value="1"/>
</dbReference>